<dbReference type="Proteomes" id="UP000580250">
    <property type="component" value="Unassembled WGS sequence"/>
</dbReference>
<evidence type="ECO:0000256" key="1">
    <source>
        <dbReference type="SAM" id="MobiDB-lite"/>
    </source>
</evidence>
<organism evidence="2 3">
    <name type="scientific">Meloidogyne enterolobii</name>
    <name type="common">Root-knot nematode worm</name>
    <name type="synonym">Meloidogyne mayaguensis</name>
    <dbReference type="NCBI Taxonomy" id="390850"/>
    <lineage>
        <taxon>Eukaryota</taxon>
        <taxon>Metazoa</taxon>
        <taxon>Ecdysozoa</taxon>
        <taxon>Nematoda</taxon>
        <taxon>Chromadorea</taxon>
        <taxon>Rhabditida</taxon>
        <taxon>Tylenchina</taxon>
        <taxon>Tylenchomorpha</taxon>
        <taxon>Tylenchoidea</taxon>
        <taxon>Meloidogynidae</taxon>
        <taxon>Meloidogyninae</taxon>
        <taxon>Meloidogyne</taxon>
    </lineage>
</organism>
<evidence type="ECO:0000313" key="2">
    <source>
        <dbReference type="EMBL" id="CAD2163202.1"/>
    </source>
</evidence>
<feature type="compositionally biased region" description="Basic residues" evidence="1">
    <location>
        <begin position="11"/>
        <end position="20"/>
    </location>
</feature>
<feature type="region of interest" description="Disordered" evidence="1">
    <location>
        <begin position="1"/>
        <end position="29"/>
    </location>
</feature>
<accession>A0A6V7UQB4</accession>
<proteinExistence type="predicted"/>
<name>A0A6V7UQB4_MELEN</name>
<comment type="caution">
    <text evidence="2">The sequence shown here is derived from an EMBL/GenBank/DDBJ whole genome shotgun (WGS) entry which is preliminary data.</text>
</comment>
<evidence type="ECO:0000313" key="3">
    <source>
        <dbReference type="Proteomes" id="UP000580250"/>
    </source>
</evidence>
<dbReference type="AlphaFoldDB" id="A0A6V7UQB4"/>
<sequence>MKEEYYEFNPKNKKSLKHPKGIGSSSSSSGAAASAWWGMERKVELNESDLILFESWIVPLINEMMWNEFRATEGSWEAEIKNYLKSEKIQEKWRVGLVTHSINSNFMKIDGEKLKLYFDHKMEIIVKQFKTRDHKKYKFLFGNEPTFTDALLFGLLFQFFQLVLNLDLLTTYFAPIPGYYDPSLLSYSSEEVTFMRDFVTTIQNELGWKGKFRPTTETTSFLNFEKDYEGKEKYEGRESEIVVVLEVLCFTYTQ</sequence>
<dbReference type="EMBL" id="CAJEWN010000096">
    <property type="protein sequence ID" value="CAD2163202.1"/>
    <property type="molecule type" value="Genomic_DNA"/>
</dbReference>
<gene>
    <name evidence="2" type="ORF">MENT_LOCUS15873</name>
</gene>
<reference evidence="2 3" key="1">
    <citation type="submission" date="2020-08" db="EMBL/GenBank/DDBJ databases">
        <authorList>
            <person name="Koutsovoulos G."/>
            <person name="Danchin GJ E."/>
        </authorList>
    </citation>
    <scope>NUCLEOTIDE SEQUENCE [LARGE SCALE GENOMIC DNA]</scope>
</reference>
<protein>
    <submittedName>
        <fullName evidence="2">Uncharacterized protein</fullName>
    </submittedName>
</protein>